<dbReference type="InterPro" id="IPR026022">
    <property type="entry name" value="PhoU_dom"/>
</dbReference>
<dbReference type="PANTHER" id="PTHR42930:SF3">
    <property type="entry name" value="PHOSPHATE-SPECIFIC TRANSPORT SYSTEM ACCESSORY PROTEIN PHOU"/>
    <property type="match status" value="1"/>
</dbReference>
<dbReference type="InterPro" id="IPR028366">
    <property type="entry name" value="PhoU"/>
</dbReference>
<dbReference type="OrthoDB" id="9814256at2"/>
<evidence type="ECO:0000256" key="6">
    <source>
        <dbReference type="ARBA" id="ARBA00022592"/>
    </source>
</evidence>
<comment type="similarity">
    <text evidence="2 7">Belongs to the PhoU family.</text>
</comment>
<dbReference type="PANTHER" id="PTHR42930">
    <property type="entry name" value="PHOSPHATE-SPECIFIC TRANSPORT SYSTEM ACCESSORY PROTEIN PHOU"/>
    <property type="match status" value="1"/>
</dbReference>
<proteinExistence type="inferred from homology"/>
<comment type="function">
    <text evidence="7">Plays a role in the regulation of phosphate uptake.</text>
</comment>
<protein>
    <recommendedName>
        <fullName evidence="7">Phosphate-specific transport system accessory protein PhoU</fullName>
    </recommendedName>
</protein>
<dbReference type="GO" id="GO:0005737">
    <property type="term" value="C:cytoplasm"/>
    <property type="evidence" value="ECO:0007669"/>
    <property type="project" value="UniProtKB-SubCell"/>
</dbReference>
<evidence type="ECO:0000259" key="8">
    <source>
        <dbReference type="Pfam" id="PF01895"/>
    </source>
</evidence>
<dbReference type="Pfam" id="PF01895">
    <property type="entry name" value="PhoU"/>
    <property type="match status" value="2"/>
</dbReference>
<reference evidence="9 10" key="1">
    <citation type="journal article" date="2015" name="Genome Announc.">
        <title>Expanding the biotechnology potential of lactobacilli through comparative genomics of 213 strains and associated genera.</title>
        <authorList>
            <person name="Sun Z."/>
            <person name="Harris H.M."/>
            <person name="McCann A."/>
            <person name="Guo C."/>
            <person name="Argimon S."/>
            <person name="Zhang W."/>
            <person name="Yang X."/>
            <person name="Jeffery I.B."/>
            <person name="Cooney J.C."/>
            <person name="Kagawa T.F."/>
            <person name="Liu W."/>
            <person name="Song Y."/>
            <person name="Salvetti E."/>
            <person name="Wrobel A."/>
            <person name="Rasinkangas P."/>
            <person name="Parkhill J."/>
            <person name="Rea M.C."/>
            <person name="O'Sullivan O."/>
            <person name="Ritari J."/>
            <person name="Douillard F.P."/>
            <person name="Paul Ross R."/>
            <person name="Yang R."/>
            <person name="Briner A.E."/>
            <person name="Felis G.E."/>
            <person name="de Vos W.M."/>
            <person name="Barrangou R."/>
            <person name="Klaenhammer T.R."/>
            <person name="Caufield P.W."/>
            <person name="Cui Y."/>
            <person name="Zhang H."/>
            <person name="O'Toole P.W."/>
        </authorList>
    </citation>
    <scope>NUCLEOTIDE SEQUENCE [LARGE SCALE GENOMIC DNA]</scope>
    <source>
        <strain evidence="9 10">DSM 20003</strain>
    </source>
</reference>
<comment type="subcellular location">
    <subcellularLocation>
        <location evidence="1 7">Cytoplasm</location>
    </subcellularLocation>
</comment>
<evidence type="ECO:0000313" key="9">
    <source>
        <dbReference type="EMBL" id="KRK36140.1"/>
    </source>
</evidence>
<dbReference type="PIRSF" id="PIRSF003107">
    <property type="entry name" value="PhoU"/>
    <property type="match status" value="1"/>
</dbReference>
<feature type="domain" description="PhoU" evidence="8">
    <location>
        <begin position="120"/>
        <end position="205"/>
    </location>
</feature>
<dbReference type="FunFam" id="1.20.58.220:FF:000004">
    <property type="entry name" value="Phosphate-specific transport system accessory protein PhoU"/>
    <property type="match status" value="1"/>
</dbReference>
<dbReference type="InterPro" id="IPR038078">
    <property type="entry name" value="PhoU-like_sf"/>
</dbReference>
<dbReference type="GO" id="GO:0030643">
    <property type="term" value="P:intracellular phosphate ion homeostasis"/>
    <property type="evidence" value="ECO:0007669"/>
    <property type="project" value="InterPro"/>
</dbReference>
<evidence type="ECO:0000313" key="10">
    <source>
        <dbReference type="Proteomes" id="UP000051461"/>
    </source>
</evidence>
<feature type="domain" description="PhoU" evidence="8">
    <location>
        <begin position="17"/>
        <end position="103"/>
    </location>
</feature>
<dbReference type="GO" id="GO:0006817">
    <property type="term" value="P:phosphate ion transport"/>
    <property type="evidence" value="ECO:0007669"/>
    <property type="project" value="UniProtKB-KW"/>
</dbReference>
<evidence type="ECO:0000256" key="3">
    <source>
        <dbReference type="ARBA" id="ARBA00011738"/>
    </source>
</evidence>
<name>A0A0R1GQ12_9LACO</name>
<sequence length="222" mass="25051">MREVFTAELNELHTHFTEMGLLVNQAVAQAVQAFVNHDRALAQQVIEQDQRINQSELTLEEKSFELIALQQPVTTDLRVIMTIIKASSDLERMGDHAVSIAKSTIRVKGQTRVPAIEQALAEMATTARGMLTAALTAYVQEDEPQARVIATKDEQVNQAFQVIYQNCIQEMQQHPETVIGATDYLLVATYLERIGDYVTNLCEWVVYLKTNHLVELNNHNET</sequence>
<dbReference type="PATRIC" id="fig|1423726.3.peg.77"/>
<keyword evidence="5 7" id="KW-0963">Cytoplasm</keyword>
<dbReference type="Gene3D" id="1.20.58.220">
    <property type="entry name" value="Phosphate transport system protein phou homolog 2, domain 2"/>
    <property type="match status" value="1"/>
</dbReference>
<dbReference type="EMBL" id="AZDA01000071">
    <property type="protein sequence ID" value="KRK36140.1"/>
    <property type="molecule type" value="Genomic_DNA"/>
</dbReference>
<gene>
    <name evidence="9" type="ORF">FC07_GL000071</name>
</gene>
<dbReference type="SUPFAM" id="SSF109755">
    <property type="entry name" value="PhoU-like"/>
    <property type="match status" value="1"/>
</dbReference>
<keyword evidence="10" id="KW-1185">Reference proteome</keyword>
<keyword evidence="6 7" id="KW-0592">Phosphate transport</keyword>
<keyword evidence="4 7" id="KW-0813">Transport</keyword>
<dbReference type="NCBIfam" id="TIGR02135">
    <property type="entry name" value="phoU_full"/>
    <property type="match status" value="1"/>
</dbReference>
<organism evidence="9 10">
    <name type="scientific">Loigolactobacillus bifermentans DSM 20003</name>
    <dbReference type="NCBI Taxonomy" id="1423726"/>
    <lineage>
        <taxon>Bacteria</taxon>
        <taxon>Bacillati</taxon>
        <taxon>Bacillota</taxon>
        <taxon>Bacilli</taxon>
        <taxon>Lactobacillales</taxon>
        <taxon>Lactobacillaceae</taxon>
        <taxon>Loigolactobacillus</taxon>
    </lineage>
</organism>
<dbReference type="GO" id="GO:0045936">
    <property type="term" value="P:negative regulation of phosphate metabolic process"/>
    <property type="evidence" value="ECO:0007669"/>
    <property type="project" value="InterPro"/>
</dbReference>
<comment type="caution">
    <text evidence="9">The sequence shown here is derived from an EMBL/GenBank/DDBJ whole genome shotgun (WGS) entry which is preliminary data.</text>
</comment>
<evidence type="ECO:0000256" key="7">
    <source>
        <dbReference type="PIRNR" id="PIRNR003107"/>
    </source>
</evidence>
<comment type="subunit">
    <text evidence="3 7">Homodimer.</text>
</comment>
<evidence type="ECO:0000256" key="1">
    <source>
        <dbReference type="ARBA" id="ARBA00004496"/>
    </source>
</evidence>
<evidence type="ECO:0000256" key="2">
    <source>
        <dbReference type="ARBA" id="ARBA00008107"/>
    </source>
</evidence>
<dbReference type="RefSeq" id="WP_057904673.1">
    <property type="nucleotide sequence ID" value="NZ_AZDA01000071.1"/>
</dbReference>
<evidence type="ECO:0000256" key="5">
    <source>
        <dbReference type="ARBA" id="ARBA00022490"/>
    </source>
</evidence>
<dbReference type="STRING" id="1423726.FC07_GL000071"/>
<evidence type="ECO:0000256" key="4">
    <source>
        <dbReference type="ARBA" id="ARBA00022448"/>
    </source>
</evidence>
<accession>A0A0R1GQ12</accession>
<dbReference type="AlphaFoldDB" id="A0A0R1GQ12"/>
<dbReference type="Proteomes" id="UP000051461">
    <property type="component" value="Unassembled WGS sequence"/>
</dbReference>